<comment type="caution">
    <text evidence="3">The sequence shown here is derived from an EMBL/GenBank/DDBJ whole genome shotgun (WGS) entry which is preliminary data.</text>
</comment>
<dbReference type="Proteomes" id="UP000579647">
    <property type="component" value="Unassembled WGS sequence"/>
</dbReference>
<evidence type="ECO:0000313" key="3">
    <source>
        <dbReference type="EMBL" id="MBB5489792.1"/>
    </source>
</evidence>
<proteinExistence type="predicted"/>
<feature type="transmembrane region" description="Helical" evidence="2">
    <location>
        <begin position="77"/>
        <end position="95"/>
    </location>
</feature>
<organism evidence="3 4">
    <name type="scientific">Nocardiopsis metallicus</name>
    <dbReference type="NCBI Taxonomy" id="179819"/>
    <lineage>
        <taxon>Bacteria</taxon>
        <taxon>Bacillati</taxon>
        <taxon>Actinomycetota</taxon>
        <taxon>Actinomycetes</taxon>
        <taxon>Streptosporangiales</taxon>
        <taxon>Nocardiopsidaceae</taxon>
        <taxon>Nocardiopsis</taxon>
    </lineage>
</organism>
<keyword evidence="4" id="KW-1185">Reference proteome</keyword>
<feature type="transmembrane region" description="Helical" evidence="2">
    <location>
        <begin position="41"/>
        <end position="71"/>
    </location>
</feature>
<protein>
    <submittedName>
        <fullName evidence="3">Vacuolar-type H+-ATPase subunit I/STV1</fullName>
    </submittedName>
</protein>
<gene>
    <name evidence="3" type="ORF">HNR07_000929</name>
</gene>
<keyword evidence="2" id="KW-1133">Transmembrane helix</keyword>
<dbReference type="EMBL" id="JACHDO010000001">
    <property type="protein sequence ID" value="MBB5489792.1"/>
    <property type="molecule type" value="Genomic_DNA"/>
</dbReference>
<accession>A0A840W146</accession>
<feature type="region of interest" description="Disordered" evidence="1">
    <location>
        <begin position="107"/>
        <end position="150"/>
    </location>
</feature>
<keyword evidence="2" id="KW-0472">Membrane</keyword>
<feature type="compositionally biased region" description="Low complexity" evidence="1">
    <location>
        <begin position="122"/>
        <end position="140"/>
    </location>
</feature>
<evidence type="ECO:0000313" key="4">
    <source>
        <dbReference type="Proteomes" id="UP000579647"/>
    </source>
</evidence>
<name>A0A840W146_9ACTN</name>
<feature type="transmembrane region" description="Helical" evidence="2">
    <location>
        <begin position="12"/>
        <end position="29"/>
    </location>
</feature>
<evidence type="ECO:0000256" key="2">
    <source>
        <dbReference type="SAM" id="Phobius"/>
    </source>
</evidence>
<sequence>MPETLNDNVGVGLGAALTAVGIVISYFVWRKKGAAYGLRGVAWSLLPLIAGLLLLMDVVMQFVLGVLGILLTMAFKLQSWVGLALAVVMVVLYVVSGFMKSKGIGVKPGARPQDKAQARAQGEGTPAAGGASAAAGQVKAPKQANAPAADDDFGDIEALLRKRGID</sequence>
<dbReference type="AlphaFoldDB" id="A0A840W146"/>
<keyword evidence="2" id="KW-0812">Transmembrane</keyword>
<dbReference type="RefSeq" id="WP_221318713.1">
    <property type="nucleotide sequence ID" value="NZ_BAAAKM010000046.1"/>
</dbReference>
<evidence type="ECO:0000256" key="1">
    <source>
        <dbReference type="SAM" id="MobiDB-lite"/>
    </source>
</evidence>
<reference evidence="3 4" key="1">
    <citation type="submission" date="2020-08" db="EMBL/GenBank/DDBJ databases">
        <title>Sequencing the genomes of 1000 actinobacteria strains.</title>
        <authorList>
            <person name="Klenk H.-P."/>
        </authorList>
    </citation>
    <scope>NUCLEOTIDE SEQUENCE [LARGE SCALE GENOMIC DNA]</scope>
    <source>
        <strain evidence="3 4">DSM 44598</strain>
    </source>
</reference>